<accession>A0ABX9FBQ2</accession>
<evidence type="ECO:0000313" key="2">
    <source>
        <dbReference type="EMBL" id="RAZ41043.1"/>
    </source>
</evidence>
<feature type="domain" description="MBG" evidence="1">
    <location>
        <begin position="180"/>
        <end position="265"/>
    </location>
</feature>
<dbReference type="EMBL" id="QMCH01000011">
    <property type="protein sequence ID" value="RAZ41043.1"/>
    <property type="molecule type" value="Genomic_DNA"/>
</dbReference>
<feature type="non-terminal residue" evidence="2">
    <location>
        <position position="1"/>
    </location>
</feature>
<dbReference type="RefSeq" id="WP_204881706.1">
    <property type="nucleotide sequence ID" value="NZ_QMCH01000011.1"/>
</dbReference>
<keyword evidence="3" id="KW-1185">Reference proteome</keyword>
<dbReference type="Proteomes" id="UP000251072">
    <property type="component" value="Unassembled WGS sequence"/>
</dbReference>
<feature type="non-terminal residue" evidence="2">
    <location>
        <position position="539"/>
    </location>
</feature>
<comment type="caution">
    <text evidence="2">The sequence shown here is derived from an EMBL/GenBank/DDBJ whole genome shotgun (WGS) entry which is preliminary data.</text>
</comment>
<protein>
    <recommendedName>
        <fullName evidence="1">MBG domain-containing protein</fullName>
    </recommendedName>
</protein>
<proteinExistence type="predicted"/>
<dbReference type="Gene3D" id="3.30.160.710">
    <property type="match status" value="1"/>
</dbReference>
<gene>
    <name evidence="2" type="ORF">DP176_08335</name>
</gene>
<sequence length="539" mass="53160">TITPKALSLSAVKVYDGATTLSGSQITMTGLIGTQTLNYTGANINDANVATPNKYISSITLTDGANGGLASNYLAPTLTSAYTYNNATVNQKAVALSATKVYDANNTLTGGQVTINTGVSGETLTYSGATVNDINVATAGKYINAITLGNAVSGNGVASNYLLPTLNSTNAPVTITKASLTVTANAAAMTYGASVLPSFSATITGFVGSDTSSAVTGTASFSTNATPYNGQAGSGSSVGTYSITPALGSLASGNYSFGVFSQGSLVVNKGNLTITASNDSKVYGASSTTAGVNYTAGGTAINSTAGYTTSGLVNGDTITAVTLTSTGGAVPTNVGTYTITPSALVGGTNVTNSNYTISYINASTGLAVNPKVVTLAATKTYDATNALNTVVISGLIGSQTLTYSGATTNDVNVATTGKYLNAITLGNATDGSGGLAVNYALPSLTVASANNAVTITAKVVGLSASKTYDATTTLTGAQVVITTGVGSQTLSYTGATANDANVATANKYISAITLANATDSSGGLASNYALPTLNNANAA</sequence>
<evidence type="ECO:0000259" key="1">
    <source>
        <dbReference type="Pfam" id="PF18676"/>
    </source>
</evidence>
<dbReference type="Pfam" id="PF18676">
    <property type="entry name" value="MBG_2"/>
    <property type="match status" value="2"/>
</dbReference>
<reference evidence="2 3" key="1">
    <citation type="submission" date="2018-06" db="EMBL/GenBank/DDBJ databases">
        <title>Genome of strain Polynucleobacter sp. FUKU-NW-11.</title>
        <authorList>
            <person name="Hahn M.W."/>
        </authorList>
    </citation>
    <scope>NUCLEOTIDE SEQUENCE [LARGE SCALE GENOMIC DNA]</scope>
    <source>
        <strain evidence="3">FUKU-NW11</strain>
    </source>
</reference>
<dbReference type="InterPro" id="IPR041286">
    <property type="entry name" value="MBG_2"/>
</dbReference>
<feature type="domain" description="MBG" evidence="1">
    <location>
        <begin position="272"/>
        <end position="362"/>
    </location>
</feature>
<name>A0ABX9FBQ2_9BURK</name>
<evidence type="ECO:0000313" key="3">
    <source>
        <dbReference type="Proteomes" id="UP000251072"/>
    </source>
</evidence>
<organism evidence="2 3">
    <name type="scientific">Polynucleobacter paneuropaeus</name>
    <dbReference type="NCBI Taxonomy" id="2527775"/>
    <lineage>
        <taxon>Bacteria</taxon>
        <taxon>Pseudomonadati</taxon>
        <taxon>Pseudomonadota</taxon>
        <taxon>Betaproteobacteria</taxon>
        <taxon>Burkholderiales</taxon>
        <taxon>Burkholderiaceae</taxon>
        <taxon>Polynucleobacter</taxon>
    </lineage>
</organism>